<sequence length="892" mass="98671">MTKEKTEYLYIPGTVQLKDGHKRRSSTGKIGYLDGGANIVSRYLRPSTGSCHDFCKYGVENALEIKARGPVPMSKRIMATQGEGTELEKTVTSAEKVKKLAVNNKPPLGSHTKKHDDPVVKEQVSSLIKKETSSSKHVSLPPDKIDHFLKCSNDTIRTEVSSMADEETIYSKSPLKETDILVTEVSSNQYLTPMKEIKVFIEHSIDPINKDVSSSAYEEISSSSQVLTPTKEEDVFMKHASDPFNKEVLLLGNKEAILSSEGLTSIKEVDVYMKHSNEPINREVLSMTPLKEANVSVKDACDPIDKEVSPLSYKEAILSSEGLTSIKEVDAYMKHSNEPMNREVLSMTPLKEADVSVKDACDPIDEEVSSLSYKEAISSSQILIPTKEEDAFLKPASDPFNKEVSSLAKKEAISSKQVSTPLKEVDIYMKHANEPSDREFSSLAKKEAISSKQVSTPLKEVDVYMIHANEPIDRLVMSSAKKEAISPKQNVIRKHLGEPKLKKPMKSNLSSERSNNQGDRKMRKSKQMEDLPMNSPGISTVRRKSEIKTSKETRSSKRVDRKVLVPPAVSLSTKCSVKRPSIKSVEKSNNPNGVPHLSNQKTVKTTKHERFSSRDVPEKTLSTVELNSVRKSLRPVKNGICATDSSSPLGNRSLKRANHGIRTAVLPSSPVKRNLRRTQPKVHTAQSPKSWSSSLKNKVLRSIQLETHVTGSTSSSLVSSSAKSGESSEHSEMKTENGILHLKKENSSRCRNGGTISLKDKSDSVKKLTFRKGKVVELQQEDNTPRRLKFKQRLSGGNQKVKGDDSSRDRVITSVEKKEDDSKEASVTKTESKKVVFRRRDVKGGTNSSSLCNNVIEETVSKLVKTRASKVKALVGAFESLISDLQVTADAS</sequence>
<dbReference type="PANTHER" id="PTHR33349:SF41">
    <property type="entry name" value="EMB|CAB62594.1"/>
    <property type="match status" value="1"/>
</dbReference>
<reference evidence="3" key="1">
    <citation type="journal article" date="2022" name="Plant J.">
        <title>Strategies of tolerance reflected in two North American maple genomes.</title>
        <authorList>
            <person name="McEvoy S.L."/>
            <person name="Sezen U.U."/>
            <person name="Trouern-Trend A."/>
            <person name="McMahon S.M."/>
            <person name="Schaberg P.G."/>
            <person name="Yang J."/>
            <person name="Wegrzyn J.L."/>
            <person name="Swenson N.G."/>
        </authorList>
    </citation>
    <scope>NUCLEOTIDE SEQUENCE</scope>
    <source>
        <strain evidence="3">NS2018</strain>
    </source>
</reference>
<proteinExistence type="predicted"/>
<comment type="caution">
    <text evidence="3">The sequence shown here is derived from an EMBL/GenBank/DDBJ whole genome shotgun (WGS) entry which is preliminary data.</text>
</comment>
<evidence type="ECO:0000259" key="2">
    <source>
        <dbReference type="SMART" id="SM01054"/>
    </source>
</evidence>
<dbReference type="InterPro" id="IPR012417">
    <property type="entry name" value="CaM-bd_dom_pln"/>
</dbReference>
<feature type="compositionally biased region" description="Low complexity" evidence="1">
    <location>
        <begin position="712"/>
        <end position="725"/>
    </location>
</feature>
<feature type="domain" description="Calmodulin-binding" evidence="2">
    <location>
        <begin position="764"/>
        <end position="883"/>
    </location>
</feature>
<protein>
    <recommendedName>
        <fullName evidence="2">Calmodulin-binding domain-containing protein</fullName>
    </recommendedName>
</protein>
<feature type="compositionally biased region" description="Basic and acidic residues" evidence="1">
    <location>
        <begin position="543"/>
        <end position="560"/>
    </location>
</feature>
<evidence type="ECO:0000256" key="1">
    <source>
        <dbReference type="SAM" id="MobiDB-lite"/>
    </source>
</evidence>
<feature type="compositionally biased region" description="Basic and acidic residues" evidence="1">
    <location>
        <begin position="606"/>
        <end position="618"/>
    </location>
</feature>
<feature type="region of interest" description="Disordered" evidence="1">
    <location>
        <begin position="777"/>
        <end position="831"/>
    </location>
</feature>
<keyword evidence="4" id="KW-1185">Reference proteome</keyword>
<dbReference type="PANTHER" id="PTHR33349">
    <property type="entry name" value="EMB|CAB62594.1"/>
    <property type="match status" value="1"/>
</dbReference>
<dbReference type="AlphaFoldDB" id="A0AA39VQB3"/>
<feature type="region of interest" description="Disordered" evidence="1">
    <location>
        <begin position="580"/>
        <end position="618"/>
    </location>
</feature>
<feature type="region of interest" description="Disordered" evidence="1">
    <location>
        <begin position="710"/>
        <end position="739"/>
    </location>
</feature>
<feature type="compositionally biased region" description="Basic and acidic residues" evidence="1">
    <location>
        <begin position="801"/>
        <end position="831"/>
    </location>
</feature>
<feature type="compositionally biased region" description="Basic and acidic residues" evidence="1">
    <location>
        <begin position="726"/>
        <end position="735"/>
    </location>
</feature>
<dbReference type="EMBL" id="JAUESC010000382">
    <property type="protein sequence ID" value="KAK0587396.1"/>
    <property type="molecule type" value="Genomic_DNA"/>
</dbReference>
<evidence type="ECO:0000313" key="3">
    <source>
        <dbReference type="EMBL" id="KAK0587396.1"/>
    </source>
</evidence>
<dbReference type="SMART" id="SM01054">
    <property type="entry name" value="CaM_binding"/>
    <property type="match status" value="1"/>
</dbReference>
<feature type="region of interest" description="Disordered" evidence="1">
    <location>
        <begin position="744"/>
        <end position="763"/>
    </location>
</feature>
<accession>A0AA39VQB3</accession>
<feature type="compositionally biased region" description="Polar residues" evidence="1">
    <location>
        <begin position="507"/>
        <end position="517"/>
    </location>
</feature>
<name>A0AA39VQB3_ACESA</name>
<evidence type="ECO:0000313" key="4">
    <source>
        <dbReference type="Proteomes" id="UP001168877"/>
    </source>
</evidence>
<feature type="compositionally biased region" description="Polar residues" evidence="1">
    <location>
        <begin position="587"/>
        <end position="603"/>
    </location>
</feature>
<dbReference type="Proteomes" id="UP001168877">
    <property type="component" value="Unassembled WGS sequence"/>
</dbReference>
<gene>
    <name evidence="3" type="ORF">LWI29_022131</name>
</gene>
<feature type="region of interest" description="Disordered" evidence="1">
    <location>
        <begin position="483"/>
        <end position="560"/>
    </location>
</feature>
<dbReference type="Pfam" id="PF07839">
    <property type="entry name" value="CaM_binding"/>
    <property type="match status" value="1"/>
</dbReference>
<feature type="compositionally biased region" description="Polar residues" evidence="1">
    <location>
        <begin position="684"/>
        <end position="694"/>
    </location>
</feature>
<reference evidence="3" key="2">
    <citation type="submission" date="2023-06" db="EMBL/GenBank/DDBJ databases">
        <authorList>
            <person name="Swenson N.G."/>
            <person name="Wegrzyn J.L."/>
            <person name="Mcevoy S.L."/>
        </authorList>
    </citation>
    <scope>NUCLEOTIDE SEQUENCE</scope>
    <source>
        <strain evidence="3">NS2018</strain>
        <tissue evidence="3">Leaf</tissue>
    </source>
</reference>
<organism evidence="3 4">
    <name type="scientific">Acer saccharum</name>
    <name type="common">Sugar maple</name>
    <dbReference type="NCBI Taxonomy" id="4024"/>
    <lineage>
        <taxon>Eukaryota</taxon>
        <taxon>Viridiplantae</taxon>
        <taxon>Streptophyta</taxon>
        <taxon>Embryophyta</taxon>
        <taxon>Tracheophyta</taxon>
        <taxon>Spermatophyta</taxon>
        <taxon>Magnoliopsida</taxon>
        <taxon>eudicotyledons</taxon>
        <taxon>Gunneridae</taxon>
        <taxon>Pentapetalae</taxon>
        <taxon>rosids</taxon>
        <taxon>malvids</taxon>
        <taxon>Sapindales</taxon>
        <taxon>Sapindaceae</taxon>
        <taxon>Hippocastanoideae</taxon>
        <taxon>Acereae</taxon>
        <taxon>Acer</taxon>
    </lineage>
</organism>
<dbReference type="GO" id="GO:0005516">
    <property type="term" value="F:calmodulin binding"/>
    <property type="evidence" value="ECO:0007669"/>
    <property type="project" value="InterPro"/>
</dbReference>
<feature type="region of interest" description="Disordered" evidence="1">
    <location>
        <begin position="674"/>
        <end position="694"/>
    </location>
</feature>